<feature type="region of interest" description="Disordered" evidence="1">
    <location>
        <begin position="75"/>
        <end position="101"/>
    </location>
</feature>
<dbReference type="PANTHER" id="PTHR31131">
    <property type="entry name" value="CHROMOSOME 1, WHOLE GENOME SHOTGUN SEQUENCE"/>
    <property type="match status" value="1"/>
</dbReference>
<accession>A0A5C3QFF2</accession>
<organism evidence="3 4">
    <name type="scientific">Pterulicium gracile</name>
    <dbReference type="NCBI Taxonomy" id="1884261"/>
    <lineage>
        <taxon>Eukaryota</taxon>
        <taxon>Fungi</taxon>
        <taxon>Dikarya</taxon>
        <taxon>Basidiomycota</taxon>
        <taxon>Agaricomycotina</taxon>
        <taxon>Agaricomycetes</taxon>
        <taxon>Agaricomycetidae</taxon>
        <taxon>Agaricales</taxon>
        <taxon>Pleurotineae</taxon>
        <taxon>Pterulaceae</taxon>
        <taxon>Pterulicium</taxon>
    </lineage>
</organism>
<dbReference type="GO" id="GO:0046394">
    <property type="term" value="P:carboxylic acid biosynthetic process"/>
    <property type="evidence" value="ECO:0007669"/>
    <property type="project" value="UniProtKB-ARBA"/>
</dbReference>
<dbReference type="InterPro" id="IPR051719">
    <property type="entry name" value="CASTOR_mTORC1"/>
</dbReference>
<dbReference type="STRING" id="1884261.A0A5C3QFF2"/>
<feature type="region of interest" description="Disordered" evidence="1">
    <location>
        <begin position="500"/>
        <end position="525"/>
    </location>
</feature>
<feature type="compositionally biased region" description="Acidic residues" evidence="1">
    <location>
        <begin position="504"/>
        <end position="525"/>
    </location>
</feature>
<feature type="region of interest" description="Disordered" evidence="1">
    <location>
        <begin position="244"/>
        <end position="263"/>
    </location>
</feature>
<evidence type="ECO:0000256" key="1">
    <source>
        <dbReference type="SAM" id="MobiDB-lite"/>
    </source>
</evidence>
<dbReference type="Pfam" id="PF13840">
    <property type="entry name" value="ACT_7"/>
    <property type="match status" value="1"/>
</dbReference>
<dbReference type="PANTHER" id="PTHR31131:SF6">
    <property type="entry name" value="CASTOR ACT DOMAIN-CONTAINING PROTEIN"/>
    <property type="match status" value="1"/>
</dbReference>
<dbReference type="Gene3D" id="3.30.2130.10">
    <property type="entry name" value="VC0802-like"/>
    <property type="match status" value="2"/>
</dbReference>
<feature type="compositionally biased region" description="Polar residues" evidence="1">
    <location>
        <begin position="371"/>
        <end position="394"/>
    </location>
</feature>
<sequence length="610" mass="67379">MSAPFTISLIPTPLSLIHIPRTRLERLSHPIIKQILHASISTPFLNITCNELEICLFGDYDTLIRDFEPIARRDRQKIRSRQGSSASANGNGGRTNGGRAKSLSAAVDPVEISYEKWSVIQVDSHSDSADSSGARIHSISAPLSAAGISIFYQSSYMSDFIFVKEWRLNEVISILTAAGFPMYTSDCQVLCTPDVSVPHSPAPSTSLSHTFPPSVPPSVISVPPSETTVKEDQADDVEQKNFASENVIPTAEPRAKSHSPASAGQVRVLPSDLVCVGLDENIDSWGLKVIKLLAYPDLIPTRRRKSRRHPCQTHSRAVVESQPAPELRRKYTPGDMTSDDVQDVQLPDGASDSSDSEEEGEDGYFSHSPRTDQSGSSFYTSEESQQSARSETDVSFSTKVFPASKHVLAMSPLLPAGPRTPLRISTDVHGPALQNDRQQSTSVSPVPSYKVPFFSFTRTAEGCSLTTNVRLLAALFPPHERHVIKCNEALERVVFDGSRRRASDEDDYDEEDVDGDSDSEDDNDLDDELELEDELDEQRDSDDDSLDSMLRCLQIDLSRFGLEKHGLINKFSRVLGESKINHMYSCTLKTANILVDKRNMNYARDLLSMC</sequence>
<reference evidence="3 4" key="1">
    <citation type="journal article" date="2019" name="Nat. Ecol. Evol.">
        <title>Megaphylogeny resolves global patterns of mushroom evolution.</title>
        <authorList>
            <person name="Varga T."/>
            <person name="Krizsan K."/>
            <person name="Foldi C."/>
            <person name="Dima B."/>
            <person name="Sanchez-Garcia M."/>
            <person name="Sanchez-Ramirez S."/>
            <person name="Szollosi G.J."/>
            <person name="Szarkandi J.G."/>
            <person name="Papp V."/>
            <person name="Albert L."/>
            <person name="Andreopoulos W."/>
            <person name="Angelini C."/>
            <person name="Antonin V."/>
            <person name="Barry K.W."/>
            <person name="Bougher N.L."/>
            <person name="Buchanan P."/>
            <person name="Buyck B."/>
            <person name="Bense V."/>
            <person name="Catcheside P."/>
            <person name="Chovatia M."/>
            <person name="Cooper J."/>
            <person name="Damon W."/>
            <person name="Desjardin D."/>
            <person name="Finy P."/>
            <person name="Geml J."/>
            <person name="Haridas S."/>
            <person name="Hughes K."/>
            <person name="Justo A."/>
            <person name="Karasinski D."/>
            <person name="Kautmanova I."/>
            <person name="Kiss B."/>
            <person name="Kocsube S."/>
            <person name="Kotiranta H."/>
            <person name="LaButti K.M."/>
            <person name="Lechner B.E."/>
            <person name="Liimatainen K."/>
            <person name="Lipzen A."/>
            <person name="Lukacs Z."/>
            <person name="Mihaltcheva S."/>
            <person name="Morgado L.N."/>
            <person name="Niskanen T."/>
            <person name="Noordeloos M.E."/>
            <person name="Ohm R.A."/>
            <person name="Ortiz-Santana B."/>
            <person name="Ovrebo C."/>
            <person name="Racz N."/>
            <person name="Riley R."/>
            <person name="Savchenko A."/>
            <person name="Shiryaev A."/>
            <person name="Soop K."/>
            <person name="Spirin V."/>
            <person name="Szebenyi C."/>
            <person name="Tomsovsky M."/>
            <person name="Tulloss R.E."/>
            <person name="Uehling J."/>
            <person name="Grigoriev I.V."/>
            <person name="Vagvolgyi C."/>
            <person name="Papp T."/>
            <person name="Martin F.M."/>
            <person name="Miettinen O."/>
            <person name="Hibbett D.S."/>
            <person name="Nagy L.G."/>
        </authorList>
    </citation>
    <scope>NUCLEOTIDE SEQUENCE [LARGE SCALE GENOMIC DNA]</scope>
    <source>
        <strain evidence="3 4">CBS 309.79</strain>
    </source>
</reference>
<dbReference type="Proteomes" id="UP000305067">
    <property type="component" value="Unassembled WGS sequence"/>
</dbReference>
<evidence type="ECO:0000313" key="4">
    <source>
        <dbReference type="Proteomes" id="UP000305067"/>
    </source>
</evidence>
<dbReference type="OrthoDB" id="58529at2759"/>
<gene>
    <name evidence="3" type="ORF">BDV98DRAFT_571881</name>
</gene>
<dbReference type="InterPro" id="IPR045865">
    <property type="entry name" value="ACT-like_dom_sf"/>
</dbReference>
<evidence type="ECO:0000259" key="2">
    <source>
        <dbReference type="Pfam" id="PF13840"/>
    </source>
</evidence>
<dbReference type="SUPFAM" id="SSF55021">
    <property type="entry name" value="ACT-like"/>
    <property type="match status" value="1"/>
</dbReference>
<proteinExistence type="predicted"/>
<protein>
    <recommendedName>
        <fullName evidence="2">CASTOR ACT domain-containing protein</fullName>
    </recommendedName>
</protein>
<feature type="region of interest" description="Disordered" evidence="1">
    <location>
        <begin position="303"/>
        <end position="394"/>
    </location>
</feature>
<keyword evidence="4" id="KW-1185">Reference proteome</keyword>
<name>A0A5C3QFF2_9AGAR</name>
<evidence type="ECO:0000313" key="3">
    <source>
        <dbReference type="EMBL" id="TFK99210.1"/>
    </source>
</evidence>
<dbReference type="EMBL" id="ML178835">
    <property type="protein sequence ID" value="TFK99210.1"/>
    <property type="molecule type" value="Genomic_DNA"/>
</dbReference>
<dbReference type="InterPro" id="IPR027795">
    <property type="entry name" value="CASTOR_ACT_dom"/>
</dbReference>
<feature type="domain" description="CASTOR ACT" evidence="2">
    <location>
        <begin position="114"/>
        <end position="176"/>
    </location>
</feature>
<dbReference type="GO" id="GO:0006520">
    <property type="term" value="P:amino acid metabolic process"/>
    <property type="evidence" value="ECO:0007669"/>
    <property type="project" value="UniProtKB-ARBA"/>
</dbReference>
<dbReference type="AlphaFoldDB" id="A0A5C3QFF2"/>